<feature type="repeat" description="WD" evidence="3">
    <location>
        <begin position="833"/>
        <end position="874"/>
    </location>
</feature>
<protein>
    <submittedName>
        <fullName evidence="6">Caspase family protein</fullName>
    </submittedName>
</protein>
<evidence type="ECO:0000313" key="6">
    <source>
        <dbReference type="EMBL" id="MBE9025575.1"/>
    </source>
</evidence>
<keyword evidence="2" id="KW-0677">Repeat</keyword>
<feature type="repeat" description="WD" evidence="3">
    <location>
        <begin position="915"/>
        <end position="956"/>
    </location>
</feature>
<feature type="repeat" description="WD" evidence="3">
    <location>
        <begin position="1366"/>
        <end position="1407"/>
    </location>
</feature>
<evidence type="ECO:0000259" key="4">
    <source>
        <dbReference type="Pfam" id="PF00656"/>
    </source>
</evidence>
<feature type="repeat" description="WD" evidence="3">
    <location>
        <begin position="1038"/>
        <end position="1079"/>
    </location>
</feature>
<name>A0A8J7DFG0_DESMC</name>
<dbReference type="SUPFAM" id="SSF50978">
    <property type="entry name" value="WD40 repeat-like"/>
    <property type="match status" value="2"/>
</dbReference>
<keyword evidence="7" id="KW-1185">Reference proteome</keyword>
<evidence type="ECO:0000256" key="3">
    <source>
        <dbReference type="PROSITE-ProRule" id="PRU00221"/>
    </source>
</evidence>
<dbReference type="InterPro" id="IPR029030">
    <property type="entry name" value="Caspase-like_dom_sf"/>
</dbReference>
<dbReference type="Pfam" id="PF20703">
    <property type="entry name" value="nSTAND1"/>
    <property type="match status" value="1"/>
</dbReference>
<feature type="repeat" description="WD" evidence="3">
    <location>
        <begin position="1284"/>
        <end position="1315"/>
    </location>
</feature>
<dbReference type="GO" id="GO:0006508">
    <property type="term" value="P:proteolysis"/>
    <property type="evidence" value="ECO:0007669"/>
    <property type="project" value="InterPro"/>
</dbReference>
<accession>A0A8J7DFG0</accession>
<feature type="repeat" description="WD" evidence="3">
    <location>
        <begin position="874"/>
        <end position="915"/>
    </location>
</feature>
<dbReference type="Pfam" id="PF00400">
    <property type="entry name" value="WD40"/>
    <property type="match status" value="14"/>
</dbReference>
<dbReference type="CDD" id="cd00200">
    <property type="entry name" value="WD40"/>
    <property type="match status" value="2"/>
</dbReference>
<feature type="repeat" description="WD" evidence="3">
    <location>
        <begin position="1202"/>
        <end position="1243"/>
    </location>
</feature>
<dbReference type="PANTHER" id="PTHR19879">
    <property type="entry name" value="TRANSCRIPTION INITIATION FACTOR TFIID"/>
    <property type="match status" value="1"/>
</dbReference>
<dbReference type="Pfam" id="PF00656">
    <property type="entry name" value="Peptidase_C14"/>
    <property type="match status" value="1"/>
</dbReference>
<evidence type="ECO:0000256" key="1">
    <source>
        <dbReference type="ARBA" id="ARBA00022574"/>
    </source>
</evidence>
<dbReference type="PROSITE" id="PS50082">
    <property type="entry name" value="WD_REPEATS_2"/>
    <property type="match status" value="14"/>
</dbReference>
<proteinExistence type="predicted"/>
<dbReference type="PANTHER" id="PTHR19879:SF9">
    <property type="entry name" value="TRANSCRIPTION INITIATION FACTOR TFIID SUBUNIT 5"/>
    <property type="match status" value="1"/>
</dbReference>
<keyword evidence="1 3" id="KW-0853">WD repeat</keyword>
<organism evidence="6 7">
    <name type="scientific">Desmonostoc muscorum LEGE 12446</name>
    <dbReference type="NCBI Taxonomy" id="1828758"/>
    <lineage>
        <taxon>Bacteria</taxon>
        <taxon>Bacillati</taxon>
        <taxon>Cyanobacteriota</taxon>
        <taxon>Cyanophyceae</taxon>
        <taxon>Nostocales</taxon>
        <taxon>Nostocaceae</taxon>
        <taxon>Desmonostoc</taxon>
    </lineage>
</organism>
<dbReference type="Gene3D" id="3.40.50.1460">
    <property type="match status" value="1"/>
</dbReference>
<evidence type="ECO:0000313" key="7">
    <source>
        <dbReference type="Proteomes" id="UP000622533"/>
    </source>
</evidence>
<dbReference type="InterPro" id="IPR019775">
    <property type="entry name" value="WD40_repeat_CS"/>
</dbReference>
<dbReference type="GO" id="GO:0004197">
    <property type="term" value="F:cysteine-type endopeptidase activity"/>
    <property type="evidence" value="ECO:0007669"/>
    <property type="project" value="InterPro"/>
</dbReference>
<dbReference type="InterPro" id="IPR027417">
    <property type="entry name" value="P-loop_NTPase"/>
</dbReference>
<dbReference type="PRINTS" id="PR00320">
    <property type="entry name" value="GPROTEINBRPT"/>
</dbReference>
<evidence type="ECO:0000259" key="5">
    <source>
        <dbReference type="Pfam" id="PF20703"/>
    </source>
</evidence>
<dbReference type="InterPro" id="IPR020472">
    <property type="entry name" value="WD40_PAC1"/>
</dbReference>
<dbReference type="PROSITE" id="PS00678">
    <property type="entry name" value="WD_REPEATS_1"/>
    <property type="match status" value="1"/>
</dbReference>
<dbReference type="InterPro" id="IPR015943">
    <property type="entry name" value="WD40/YVTN_repeat-like_dom_sf"/>
</dbReference>
<reference evidence="6" key="1">
    <citation type="submission" date="2020-10" db="EMBL/GenBank/DDBJ databases">
        <authorList>
            <person name="Castelo-Branco R."/>
            <person name="Eusebio N."/>
            <person name="Adriana R."/>
            <person name="Vieira A."/>
            <person name="Brugerolle De Fraissinette N."/>
            <person name="Rezende De Castro R."/>
            <person name="Schneider M.P."/>
            <person name="Vasconcelos V."/>
            <person name="Leao P.N."/>
        </authorList>
    </citation>
    <scope>NUCLEOTIDE SEQUENCE</scope>
    <source>
        <strain evidence="6">LEGE 12446</strain>
    </source>
</reference>
<dbReference type="SUPFAM" id="SSF52129">
    <property type="entry name" value="Caspase-like"/>
    <property type="match status" value="1"/>
</dbReference>
<dbReference type="EMBL" id="JADEXS010000439">
    <property type="protein sequence ID" value="MBE9025575.1"/>
    <property type="molecule type" value="Genomic_DNA"/>
</dbReference>
<dbReference type="Gene3D" id="2.130.10.10">
    <property type="entry name" value="YVTN repeat-like/Quinoprotein amine dehydrogenase"/>
    <property type="match status" value="4"/>
</dbReference>
<comment type="caution">
    <text evidence="6">The sequence shown here is derived from an EMBL/GenBank/DDBJ whole genome shotgun (WGS) entry which is preliminary data.</text>
</comment>
<dbReference type="InterPro" id="IPR036322">
    <property type="entry name" value="WD40_repeat_dom_sf"/>
</dbReference>
<dbReference type="InterPro" id="IPR049052">
    <property type="entry name" value="nSTAND1"/>
</dbReference>
<dbReference type="SUPFAM" id="SSF50960">
    <property type="entry name" value="TolB, C-terminal domain"/>
    <property type="match status" value="1"/>
</dbReference>
<dbReference type="InterPro" id="IPR001680">
    <property type="entry name" value="WD40_rpt"/>
</dbReference>
<sequence>MRDALVVGINTYSYERLPSLTAPAQDAEAIAKLLEQYGQFNVKRLPSVKNKENNTVRVGQKTPVTLTQLEEAIVQLFKPEGKNAPDTALLYFSGHGLRKNRGIQQGFLVTSDVNPDLGNWGLSLQWLRQLLQDSEVKQQIIWLDCCYSGELLNFAEADPGERGKGRDRCFIAASREFEVAYEAMGSSYSVLTEALLQGLDPERSPQQWVTNYTLIDFLHHHWANYPQRPIFANSGGAIDLTRTWQQQKQESHNAVTGSVCPYRGLQYFDCKQEDAEYFFGRQALTDKLLEKVRSSNFLAILGASGSGKSSVVRAGLLYQIQLGRRFSGSENWSIKIFRPGEHPLQSLALAFLDSGLSVIDRASQLAKAEELLAKGGVGLGQLINAADTERVMLVADQFEEAFTLCQDVAEREKFFACLIGALSHTDKLCLVLTMRADFFGKCAEQQYSGLAQQIQQHLVTVTPMETEELKQAITAPALKVGLQVQSELVQQIIADVEGSPGSLPLLQYTLTELWQQQEFTLAAYTRLGGVKGTLEKRANEVYESLSSEEQPIAKRIFLELTQLGEGTEDTRRRVLLQNLVSSPQEAVLVERVIAKLAAENVRLVVTTTLVEKGTESSPLAVVDVAHEALIRNWSLLRQWISENREALRQQRKIESDAQEWQSNGKIPDYLLQGVKLAQAEDFWQNSGQRISLSGLARELIAASQAERERVRREVEERQQRELQQQIKARLAAQTTTKVAVGSTIIVSAVAIFAFTQWREAQIQADIAQLQSLNRIATLSLNSDSQLDKLINYVKAGKQLQKVESLGRADGDTKMQFVANLRQVFDETREQNRFVGHEEAVRHVAFSSDGKTIASASNDKTVKLWRIDGTEITTLKGHEGWVLHVAFSSDGKTIVSASNDKTVKLWRIDGTEITTLKEHESSVSHVTFSPDGKTIASASIDNTVKLWRIDGTEITTLKGHESWVSYVTFSPDGKTIASASIDNTVKLWRIDGTEITTLKGHEGSVSHVTFSPDGKTIASASNDKTVKLWRIDGTEITTLKAHEDGVLHIAFSPDGKTIASASDDKTVKLWRIDGTEITTLKGHQGRVRHIAFSPDGKTMASASDDKTVKLWRIDGTEITTLKGHESWVWHVAFSPDGKTIASASDDKTVKLWRIDGTEITTLKGHEFVVSHVAFSPDGKTIASASNDKTVKLWRIDGTEITTLKGHESWVSHVAFSPDGKTIASASNDKTVKLWRIDGTEITTLKGHEDGVLHVAFSPDGKTVACASNDNTVKLWRIDGTEISTLKGHEGWVRHIAFSPDGETIASGSNDKTVKLWWIDGTEITTFKGHEDGVLHVAFSPDGKTIASASYDKTLKLWRIDGTEITTFKGHEAEVLHVTFSPDGKTIASASYDKTVKLWNLNLDNLLVQSCNWLHDYLKNSSSVSGDDKPLCNS</sequence>
<dbReference type="Gene3D" id="3.40.50.300">
    <property type="entry name" value="P-loop containing nucleotide triphosphate hydrolases"/>
    <property type="match status" value="1"/>
</dbReference>
<dbReference type="SUPFAM" id="SSF52540">
    <property type="entry name" value="P-loop containing nucleoside triphosphate hydrolases"/>
    <property type="match status" value="1"/>
</dbReference>
<feature type="repeat" description="WD" evidence="3">
    <location>
        <begin position="956"/>
        <end position="997"/>
    </location>
</feature>
<gene>
    <name evidence="6" type="ORF">IQ276_25065</name>
</gene>
<dbReference type="PROSITE" id="PS50294">
    <property type="entry name" value="WD_REPEATS_REGION"/>
    <property type="match status" value="14"/>
</dbReference>
<dbReference type="CDD" id="cd00267">
    <property type="entry name" value="ABC_ATPase"/>
    <property type="match status" value="1"/>
</dbReference>
<feature type="repeat" description="WD" evidence="3">
    <location>
        <begin position="1325"/>
        <end position="1366"/>
    </location>
</feature>
<evidence type="ECO:0000256" key="2">
    <source>
        <dbReference type="ARBA" id="ARBA00022737"/>
    </source>
</evidence>
<dbReference type="InterPro" id="IPR011600">
    <property type="entry name" value="Pept_C14_caspase"/>
</dbReference>
<feature type="domain" description="Peptidase C14 caspase" evidence="4">
    <location>
        <begin position="3"/>
        <end position="201"/>
    </location>
</feature>
<feature type="repeat" description="WD" evidence="3">
    <location>
        <begin position="1243"/>
        <end position="1284"/>
    </location>
</feature>
<feature type="repeat" description="WD" evidence="3">
    <location>
        <begin position="1079"/>
        <end position="1120"/>
    </location>
</feature>
<feature type="repeat" description="WD" evidence="3">
    <location>
        <begin position="1120"/>
        <end position="1161"/>
    </location>
</feature>
<feature type="repeat" description="WD" evidence="3">
    <location>
        <begin position="997"/>
        <end position="1038"/>
    </location>
</feature>
<dbReference type="SMART" id="SM00320">
    <property type="entry name" value="WD40"/>
    <property type="match status" value="14"/>
</dbReference>
<feature type="domain" description="Novel STAND NTPase 1" evidence="5">
    <location>
        <begin position="261"/>
        <end position="666"/>
    </location>
</feature>
<dbReference type="Proteomes" id="UP000622533">
    <property type="component" value="Unassembled WGS sequence"/>
</dbReference>
<feature type="repeat" description="WD" evidence="3">
    <location>
        <begin position="1161"/>
        <end position="1202"/>
    </location>
</feature>